<evidence type="ECO:0000313" key="3">
    <source>
        <dbReference type="Proteomes" id="UP000092154"/>
    </source>
</evidence>
<organism evidence="2 3">
    <name type="scientific">Rhizopogon vinicolor AM-OR11-026</name>
    <dbReference type="NCBI Taxonomy" id="1314800"/>
    <lineage>
        <taxon>Eukaryota</taxon>
        <taxon>Fungi</taxon>
        <taxon>Dikarya</taxon>
        <taxon>Basidiomycota</taxon>
        <taxon>Agaricomycotina</taxon>
        <taxon>Agaricomycetes</taxon>
        <taxon>Agaricomycetidae</taxon>
        <taxon>Boletales</taxon>
        <taxon>Suillineae</taxon>
        <taxon>Rhizopogonaceae</taxon>
        <taxon>Rhizopogon</taxon>
    </lineage>
</organism>
<dbReference type="OrthoDB" id="346907at2759"/>
<dbReference type="STRING" id="1314800.A0A1B7MJS0"/>
<dbReference type="SUPFAM" id="SSF56112">
    <property type="entry name" value="Protein kinase-like (PK-like)"/>
    <property type="match status" value="1"/>
</dbReference>
<feature type="non-terminal residue" evidence="2">
    <location>
        <position position="1"/>
    </location>
</feature>
<sequence length="152" mass="17239">ITHVPILQSNVLVRDNGRACLADFGLSTMLVEFAGTSYLTNTIRGHMRWAAAELFEEEDEPHISLSLECDIYSFGSIILQVLTCKVPYCNLKNDTQVLAQIIRGKKPEPPKESQIAPMHWAFIQRCWLPRANRPSVGEIVEFVERERQPLSS</sequence>
<dbReference type="Pfam" id="PF07714">
    <property type="entry name" value="PK_Tyr_Ser-Thr"/>
    <property type="match status" value="1"/>
</dbReference>
<protein>
    <submittedName>
        <fullName evidence="2">Kinase-like protein</fullName>
    </submittedName>
</protein>
<dbReference type="GO" id="GO:0005524">
    <property type="term" value="F:ATP binding"/>
    <property type="evidence" value="ECO:0007669"/>
    <property type="project" value="InterPro"/>
</dbReference>
<reference evidence="2 3" key="1">
    <citation type="submission" date="2016-06" db="EMBL/GenBank/DDBJ databases">
        <title>Comparative genomics of the ectomycorrhizal sister species Rhizopogon vinicolor and Rhizopogon vesiculosus (Basidiomycota: Boletales) reveals a divergence of the mating type B locus.</title>
        <authorList>
            <consortium name="DOE Joint Genome Institute"/>
            <person name="Mujic A.B."/>
            <person name="Kuo A."/>
            <person name="Tritt A."/>
            <person name="Lipzen A."/>
            <person name="Chen C."/>
            <person name="Johnson J."/>
            <person name="Sharma A."/>
            <person name="Barry K."/>
            <person name="Grigoriev I.V."/>
            <person name="Spatafora J.W."/>
        </authorList>
    </citation>
    <scope>NUCLEOTIDE SEQUENCE [LARGE SCALE GENOMIC DNA]</scope>
    <source>
        <strain evidence="2 3">AM-OR11-026</strain>
    </source>
</reference>
<dbReference type="PANTHER" id="PTHR44329">
    <property type="entry name" value="SERINE/THREONINE-PROTEIN KINASE TNNI3K-RELATED"/>
    <property type="match status" value="1"/>
</dbReference>
<keyword evidence="2" id="KW-0808">Transferase</keyword>
<proteinExistence type="predicted"/>
<dbReference type="InterPro" id="IPR011009">
    <property type="entry name" value="Kinase-like_dom_sf"/>
</dbReference>
<dbReference type="PANTHER" id="PTHR44329:SF214">
    <property type="entry name" value="PROTEIN KINASE DOMAIN-CONTAINING PROTEIN"/>
    <property type="match status" value="1"/>
</dbReference>
<accession>A0A1B7MJS0</accession>
<gene>
    <name evidence="2" type="ORF">K503DRAFT_701408</name>
</gene>
<dbReference type="InterPro" id="IPR051681">
    <property type="entry name" value="Ser/Thr_Kinases-Pseudokinases"/>
</dbReference>
<dbReference type="InParanoid" id="A0A1B7MJS0"/>
<name>A0A1B7MJS0_9AGAM</name>
<dbReference type="AlphaFoldDB" id="A0A1B7MJS0"/>
<dbReference type="GO" id="GO:0004674">
    <property type="term" value="F:protein serine/threonine kinase activity"/>
    <property type="evidence" value="ECO:0007669"/>
    <property type="project" value="TreeGrafter"/>
</dbReference>
<dbReference type="Gene3D" id="1.10.510.10">
    <property type="entry name" value="Transferase(Phosphotransferase) domain 1"/>
    <property type="match status" value="1"/>
</dbReference>
<dbReference type="InterPro" id="IPR000719">
    <property type="entry name" value="Prot_kinase_dom"/>
</dbReference>
<feature type="domain" description="Protein kinase" evidence="1">
    <location>
        <begin position="1"/>
        <end position="151"/>
    </location>
</feature>
<dbReference type="EMBL" id="KV448898">
    <property type="protein sequence ID" value="OAX32850.1"/>
    <property type="molecule type" value="Genomic_DNA"/>
</dbReference>
<keyword evidence="3" id="KW-1185">Reference proteome</keyword>
<keyword evidence="2" id="KW-0418">Kinase</keyword>
<dbReference type="Proteomes" id="UP000092154">
    <property type="component" value="Unassembled WGS sequence"/>
</dbReference>
<evidence type="ECO:0000259" key="1">
    <source>
        <dbReference type="PROSITE" id="PS50011"/>
    </source>
</evidence>
<dbReference type="PROSITE" id="PS50011">
    <property type="entry name" value="PROTEIN_KINASE_DOM"/>
    <property type="match status" value="1"/>
</dbReference>
<evidence type="ECO:0000313" key="2">
    <source>
        <dbReference type="EMBL" id="OAX32850.1"/>
    </source>
</evidence>
<dbReference type="InterPro" id="IPR001245">
    <property type="entry name" value="Ser-Thr/Tyr_kinase_cat_dom"/>
</dbReference>